<name>A0ABV5ETE7_9MICO</name>
<proteinExistence type="predicted"/>
<accession>A0ABV5ETE7</accession>
<protein>
    <recommendedName>
        <fullName evidence="3">DUF222 domain-containing protein</fullName>
    </recommendedName>
</protein>
<dbReference type="Proteomes" id="UP001589643">
    <property type="component" value="Unassembled WGS sequence"/>
</dbReference>
<gene>
    <name evidence="1" type="ORF">AB7P39_09275</name>
</gene>
<reference evidence="1 2" key="1">
    <citation type="submission" date="2024-08" db="EMBL/GenBank/DDBJ databases">
        <title>Heavy metals resistant antinobacteria isolated from wastewater.</title>
        <authorList>
            <person name="Roman Ponce B."/>
            <person name="Blanco Mercado M.A."/>
            <person name="Avila Aldana I.N."/>
            <person name="Morales Arrieta S."/>
        </authorList>
    </citation>
    <scope>NUCLEOTIDE SEQUENCE [LARGE SCALE GENOMIC DNA]</scope>
    <source>
        <strain evidence="2">sma-1</strain>
    </source>
</reference>
<dbReference type="EMBL" id="JBHLHV010000001">
    <property type="protein sequence ID" value="MFB8893032.1"/>
    <property type="molecule type" value="Genomic_DNA"/>
</dbReference>
<dbReference type="RefSeq" id="WP_378718484.1">
    <property type="nucleotide sequence ID" value="NZ_JBHLHV010000001.1"/>
</dbReference>
<evidence type="ECO:0000313" key="1">
    <source>
        <dbReference type="EMBL" id="MFB8893032.1"/>
    </source>
</evidence>
<organism evidence="1 2">
    <name type="scientific">Microbacterium plantarum</name>
    <dbReference type="NCBI Taxonomy" id="1816425"/>
    <lineage>
        <taxon>Bacteria</taxon>
        <taxon>Bacillati</taxon>
        <taxon>Actinomycetota</taxon>
        <taxon>Actinomycetes</taxon>
        <taxon>Micrococcales</taxon>
        <taxon>Microbacteriaceae</taxon>
        <taxon>Microbacterium</taxon>
    </lineage>
</organism>
<evidence type="ECO:0008006" key="3">
    <source>
        <dbReference type="Google" id="ProtNLM"/>
    </source>
</evidence>
<keyword evidence="2" id="KW-1185">Reference proteome</keyword>
<sequence>MTFEPTPSARLHLNREPGRFTLPDWLRDAATEAKPAIASMDVAVQAVADAAQVERAAVAAYHEKSVMGKDELVAVEDIGIDDWRRLRHRATAAEREHQRADHARRRAWMAMCDVLATDPGALAAADALSDQSHGRVVELIEELKQAIVDFRAVDRFVPRRQQDSPAGASVIMWANRSTPAIGALEEEFTHRKPSDWA</sequence>
<comment type="caution">
    <text evidence="1">The sequence shown here is derived from an EMBL/GenBank/DDBJ whole genome shotgun (WGS) entry which is preliminary data.</text>
</comment>
<evidence type="ECO:0000313" key="2">
    <source>
        <dbReference type="Proteomes" id="UP001589643"/>
    </source>
</evidence>